<keyword evidence="7" id="KW-0411">Iron-sulfur</keyword>
<dbReference type="SFLD" id="SFLDG01061">
    <property type="entry name" value="methylthiotransferase"/>
    <property type="match status" value="1"/>
</dbReference>
<evidence type="ECO:0000256" key="2">
    <source>
        <dbReference type="ARBA" id="ARBA00022485"/>
    </source>
</evidence>
<evidence type="ECO:0000256" key="7">
    <source>
        <dbReference type="ARBA" id="ARBA00023014"/>
    </source>
</evidence>
<dbReference type="PROSITE" id="PS01278">
    <property type="entry name" value="MTTASE_RADICAL"/>
    <property type="match status" value="1"/>
</dbReference>
<evidence type="ECO:0000256" key="5">
    <source>
        <dbReference type="ARBA" id="ARBA00022723"/>
    </source>
</evidence>
<dbReference type="Proteomes" id="UP000021369">
    <property type="component" value="Unassembled WGS sequence"/>
</dbReference>
<dbReference type="SFLD" id="SFLDG01082">
    <property type="entry name" value="B12-binding_domain_containing"/>
    <property type="match status" value="1"/>
</dbReference>
<dbReference type="InterPro" id="IPR058240">
    <property type="entry name" value="rSAM_sf"/>
</dbReference>
<dbReference type="RefSeq" id="WP_051506646.1">
    <property type="nucleotide sequence ID" value="NZ_JEOB01000004.1"/>
</dbReference>
<comment type="caution">
    <text evidence="10">The sequence shown here is derived from an EMBL/GenBank/DDBJ whole genome shotgun (WGS) entry which is preliminary data.</text>
</comment>
<dbReference type="InterPro" id="IPR006467">
    <property type="entry name" value="MiaB-like_bact"/>
</dbReference>
<dbReference type="SMART" id="SM00729">
    <property type="entry name" value="Elp3"/>
    <property type="match status" value="1"/>
</dbReference>
<evidence type="ECO:0000256" key="6">
    <source>
        <dbReference type="ARBA" id="ARBA00023004"/>
    </source>
</evidence>
<protein>
    <submittedName>
        <fullName evidence="10">2-methylthioadenine synthetase</fullName>
    </submittedName>
</protein>
<dbReference type="InterPro" id="IPR023404">
    <property type="entry name" value="rSAM_horseshoe"/>
</dbReference>
<keyword evidence="3" id="KW-0808">Transferase</keyword>
<dbReference type="EMBL" id="JEOB01000004">
    <property type="protein sequence ID" value="EXM37942.1"/>
    <property type="molecule type" value="Genomic_DNA"/>
</dbReference>
<keyword evidence="6" id="KW-0408">Iron</keyword>
<dbReference type="InterPro" id="IPR005839">
    <property type="entry name" value="Methylthiotransferase"/>
</dbReference>
<dbReference type="Pfam" id="PF04055">
    <property type="entry name" value="Radical_SAM"/>
    <property type="match status" value="1"/>
</dbReference>
<gene>
    <name evidence="10" type="ORF">RASY3_16680</name>
</gene>
<dbReference type="PANTHER" id="PTHR11918">
    <property type="entry name" value="RADICAL SAM PROTEINS"/>
    <property type="match status" value="1"/>
</dbReference>
<dbReference type="InterPro" id="IPR006638">
    <property type="entry name" value="Elp3/MiaA/NifB-like_rSAM"/>
</dbReference>
<evidence type="ECO:0000313" key="11">
    <source>
        <dbReference type="Proteomes" id="UP000021369"/>
    </source>
</evidence>
<keyword evidence="4" id="KW-0949">S-adenosyl-L-methionine</keyword>
<dbReference type="GO" id="GO:0051539">
    <property type="term" value="F:4 iron, 4 sulfur cluster binding"/>
    <property type="evidence" value="ECO:0007669"/>
    <property type="project" value="UniProtKB-KW"/>
</dbReference>
<dbReference type="OrthoDB" id="9805215at2"/>
<proteinExistence type="predicted"/>
<accession>A0A011UXL0</accession>
<dbReference type="PROSITE" id="PS51449">
    <property type="entry name" value="MTTASE_N"/>
    <property type="match status" value="1"/>
</dbReference>
<dbReference type="Pfam" id="PF00919">
    <property type="entry name" value="UPF0004"/>
    <property type="match status" value="1"/>
</dbReference>
<dbReference type="GO" id="GO:0035598">
    <property type="term" value="F:tRNA (N(6)-L-threonylcarbamoyladenosine(37)-C(2))-methylthiotransferase activity"/>
    <property type="evidence" value="ECO:0007669"/>
    <property type="project" value="TreeGrafter"/>
</dbReference>
<dbReference type="InterPro" id="IPR038135">
    <property type="entry name" value="Methylthiotransferase_N_sf"/>
</dbReference>
<dbReference type="Gene3D" id="3.80.30.20">
    <property type="entry name" value="tm_1862 like domain"/>
    <property type="match status" value="1"/>
</dbReference>
<evidence type="ECO:0000256" key="1">
    <source>
        <dbReference type="ARBA" id="ARBA00001966"/>
    </source>
</evidence>
<dbReference type="PATRIC" id="fig|1341156.4.peg.2936"/>
<evidence type="ECO:0000259" key="8">
    <source>
        <dbReference type="PROSITE" id="PS51449"/>
    </source>
</evidence>
<dbReference type="InterPro" id="IPR020612">
    <property type="entry name" value="Methylthiotransferase_CS"/>
</dbReference>
<dbReference type="NCBIfam" id="TIGR00089">
    <property type="entry name" value="MiaB/RimO family radical SAM methylthiotransferase"/>
    <property type="match status" value="1"/>
</dbReference>
<dbReference type="CDD" id="cd01335">
    <property type="entry name" value="Radical_SAM"/>
    <property type="match status" value="1"/>
</dbReference>
<organism evidence="10 11">
    <name type="scientific">Ruminococcus albus SY3</name>
    <dbReference type="NCBI Taxonomy" id="1341156"/>
    <lineage>
        <taxon>Bacteria</taxon>
        <taxon>Bacillati</taxon>
        <taxon>Bacillota</taxon>
        <taxon>Clostridia</taxon>
        <taxon>Eubacteriales</taxon>
        <taxon>Oscillospiraceae</taxon>
        <taxon>Ruminococcus</taxon>
    </lineage>
</organism>
<keyword evidence="2" id="KW-0004">4Fe-4S</keyword>
<evidence type="ECO:0000259" key="9">
    <source>
        <dbReference type="PROSITE" id="PS51918"/>
    </source>
</evidence>
<sequence>MKIYYYTFGCKVNQYETEHIREKFEQEGNATVKDIASADVCVINSCTVTEQADQKCLQLLRRIRKISPRAVTVLAGCFPQAFREKAEGLTECDIVVGTENKGSIPELTDKFMKTGERIISISKHTKGEKIDSMTNSSGGEKTRSYIKIQDGCDCYCTYCIIPYARGHIRSKPLEEVIREAEQNIAAGHKELILTGINLCFYGKDLPYRPTLTDVIESICSLKGKFRVRLGSIEPEMILEDDIRRLSVLDKLCPHFHLSLQSGSNSILKAMNRRYDSTDYSALCRSLRKYFPNCAITTDIMVGFPGENDKAFEDSLSFAKEISFADAHIFPYSRRAGTKANDLPRQVPQHIKHDRAKRMAEVCAKTKADYLSSCVGNVLEVLFERETEAEWHCGHAPNYVVVKVPRDKSGDSWRRQIRKVRIISADIEFCYGEIVQD</sequence>
<dbReference type="SUPFAM" id="SSF102114">
    <property type="entry name" value="Radical SAM enzymes"/>
    <property type="match status" value="1"/>
</dbReference>
<dbReference type="InterPro" id="IPR013848">
    <property type="entry name" value="Methylthiotransferase_N"/>
</dbReference>
<comment type="cofactor">
    <cofactor evidence="1">
        <name>[4Fe-4S] cluster</name>
        <dbReference type="ChEBI" id="CHEBI:49883"/>
    </cofactor>
</comment>
<name>A0A011UXL0_RUMAL</name>
<keyword evidence="11" id="KW-1185">Reference proteome</keyword>
<reference evidence="10 11" key="1">
    <citation type="submission" date="2013-06" db="EMBL/GenBank/DDBJ databases">
        <title>Rumen cellulosomics: divergent fiber-degrading strategies revealed by comparative genome-wide analysis of six Ruminococcal strains.</title>
        <authorList>
            <person name="Dassa B."/>
            <person name="Borovok I."/>
            <person name="Lamed R."/>
            <person name="Flint H."/>
            <person name="Yeoman C.J."/>
            <person name="White B."/>
            <person name="Bayer E.A."/>
        </authorList>
    </citation>
    <scope>NUCLEOTIDE SEQUENCE [LARGE SCALE GENOMIC DNA]</scope>
    <source>
        <strain evidence="10 11">SY3</strain>
    </source>
</reference>
<dbReference type="InterPro" id="IPR007197">
    <property type="entry name" value="rSAM"/>
</dbReference>
<evidence type="ECO:0000256" key="4">
    <source>
        <dbReference type="ARBA" id="ARBA00022691"/>
    </source>
</evidence>
<dbReference type="NCBIfam" id="TIGR01579">
    <property type="entry name" value="MiaB-like-C"/>
    <property type="match status" value="1"/>
</dbReference>
<dbReference type="Gene3D" id="3.40.50.12160">
    <property type="entry name" value="Methylthiotransferase, N-terminal domain"/>
    <property type="match status" value="1"/>
</dbReference>
<keyword evidence="5" id="KW-0479">Metal-binding</keyword>
<dbReference type="PANTHER" id="PTHR11918:SF45">
    <property type="entry name" value="THREONYLCARBAMOYLADENOSINE TRNA METHYLTHIOTRANSFERASE"/>
    <property type="match status" value="1"/>
</dbReference>
<dbReference type="FunFam" id="3.80.30.20:FF:000001">
    <property type="entry name" value="tRNA-2-methylthio-N(6)-dimethylallyladenosine synthase 2"/>
    <property type="match status" value="1"/>
</dbReference>
<dbReference type="GO" id="GO:0046872">
    <property type="term" value="F:metal ion binding"/>
    <property type="evidence" value="ECO:0007669"/>
    <property type="project" value="UniProtKB-KW"/>
</dbReference>
<dbReference type="AlphaFoldDB" id="A0A011UXL0"/>
<feature type="domain" description="MTTase N-terminal" evidence="8">
    <location>
        <begin position="1"/>
        <end position="113"/>
    </location>
</feature>
<feature type="domain" description="Radical SAM core" evidence="9">
    <location>
        <begin position="138"/>
        <end position="368"/>
    </location>
</feature>
<evidence type="ECO:0000256" key="3">
    <source>
        <dbReference type="ARBA" id="ARBA00022679"/>
    </source>
</evidence>
<evidence type="ECO:0000313" key="10">
    <source>
        <dbReference type="EMBL" id="EXM37942.1"/>
    </source>
</evidence>
<dbReference type="PROSITE" id="PS51918">
    <property type="entry name" value="RADICAL_SAM"/>
    <property type="match status" value="1"/>
</dbReference>
<dbReference type="SFLD" id="SFLDS00029">
    <property type="entry name" value="Radical_SAM"/>
    <property type="match status" value="1"/>
</dbReference>